<keyword evidence="2" id="KW-1185">Reference proteome</keyword>
<dbReference type="OrthoDB" id="6358729at2759"/>
<reference evidence="1 2" key="2">
    <citation type="submission" date="2018-08" db="EMBL/GenBank/DDBJ databases">
        <authorList>
            <person name="Laetsch R D."/>
            <person name="Stevens L."/>
            <person name="Kumar S."/>
            <person name="Blaxter L. M."/>
        </authorList>
    </citation>
    <scope>NUCLEOTIDE SEQUENCE [LARGE SCALE GENOMIC DNA]</scope>
</reference>
<evidence type="ECO:0000313" key="2">
    <source>
        <dbReference type="Proteomes" id="UP000271087"/>
    </source>
</evidence>
<reference evidence="3" key="1">
    <citation type="submission" date="2016-06" db="UniProtKB">
        <authorList>
            <consortium name="WormBaseParasite"/>
        </authorList>
    </citation>
    <scope>IDENTIFICATION</scope>
</reference>
<dbReference type="AlphaFoldDB" id="A0A182DXS4"/>
<dbReference type="Proteomes" id="UP000271087">
    <property type="component" value="Unassembled WGS sequence"/>
</dbReference>
<proteinExistence type="predicted"/>
<protein>
    <submittedName>
        <fullName evidence="3">DNA polymerase delta subunit 3</fullName>
    </submittedName>
</protein>
<dbReference type="EMBL" id="UYRW01000044">
    <property type="protein sequence ID" value="VDK62189.1"/>
    <property type="molecule type" value="Genomic_DNA"/>
</dbReference>
<accession>A0A182DXS4</accession>
<name>A0A182DXS4_ONCOC</name>
<gene>
    <name evidence="1" type="ORF">NOO_LOCUS458</name>
</gene>
<evidence type="ECO:0000313" key="3">
    <source>
        <dbReference type="WBParaSite" id="nOo.2.0.1.t00458-RA"/>
    </source>
</evidence>
<sequence length="462" mass="53016">MEQYGTNMEQRLSTSMSPFHICMIANLPPFSADLLLHKGYQSFPVTVLYQKELKKNIVFYEYCIPAIKTAEIARSELTVDSDMNELNLDKEKREKLSDTFATVSKITTLYSRNIDKENPKNGIGKLPKQYDDSGMYVNKSVNDDVETIKIDDSDISDSEQNTNTAKKSCSEEFLMEMLQRLNCNNLPCPCRQITLSRFLQNDSKSKESSVIYVPQPEVYKFYELQNMNISENKQSEGASDHEELKNDVAATDEFSLKDKSNVMDDRDQEQYLFTNANAEEYTEVDIQQGKVKNVTKRLKSYGTLSNGNIVLQEQLKPNTDFVAMEILNDKLTSDENSTEIKQCDRQQWNSKKDEKTKWRGTEDIEKDSDDIDKAFGKTVKKYFILSNFRKKCKEKKLSFVNSSDSVKNSFIMERTSKIFKTPLNRGNSLTGRHCSRTQRMEKRATKTLGIVVGVYGTSICKS</sequence>
<dbReference type="WBParaSite" id="nOo.2.0.1.t00458-RA">
    <property type="protein sequence ID" value="nOo.2.0.1.t00458-RA"/>
    <property type="gene ID" value="nOo.2.0.1.g00458"/>
</dbReference>
<organism evidence="3">
    <name type="scientific">Onchocerca ochengi</name>
    <name type="common">Filarial nematode worm</name>
    <dbReference type="NCBI Taxonomy" id="42157"/>
    <lineage>
        <taxon>Eukaryota</taxon>
        <taxon>Metazoa</taxon>
        <taxon>Ecdysozoa</taxon>
        <taxon>Nematoda</taxon>
        <taxon>Chromadorea</taxon>
        <taxon>Rhabditida</taxon>
        <taxon>Spirurina</taxon>
        <taxon>Spiruromorpha</taxon>
        <taxon>Filarioidea</taxon>
        <taxon>Onchocercidae</taxon>
        <taxon>Onchocerca</taxon>
    </lineage>
</organism>
<evidence type="ECO:0000313" key="1">
    <source>
        <dbReference type="EMBL" id="VDK62189.1"/>
    </source>
</evidence>
<dbReference type="STRING" id="42157.A0A182DXS4"/>